<dbReference type="AlphaFoldDB" id="L0GIW6"/>
<accession>L0GIW6</accession>
<keyword evidence="1" id="KW-0732">Signal</keyword>
<sequence>MIRTGMLALGLALALSTQAAERQVYLVATVQLDGSSLAQSIFLHEPQITELQGCLDAVRDGQSKRDWLLYRHIFRRDRFKGFSGHIRYQCGLSEQRFSSWHDGPRYNKPYLIGVNDDAELSVVRTPSQAQCMTQLRALPAARQAQSFCAMGNQELQP</sequence>
<dbReference type="KEGG" id="psh:Psest_0757"/>
<dbReference type="HOGENOM" id="CLU_1720829_0_0_6"/>
<reference evidence="2 3" key="1">
    <citation type="submission" date="2011-10" db="EMBL/GenBank/DDBJ databases">
        <title>Complete sequence of chromosome of Pseudomonas stutzeri RCH2.</title>
        <authorList>
            <consortium name="US DOE Joint Genome Institute"/>
            <person name="Lucas S."/>
            <person name="Han J."/>
            <person name="Lapidus A."/>
            <person name="Cheng J.-F."/>
            <person name="Goodwin L."/>
            <person name="Pitluck S."/>
            <person name="Peters L."/>
            <person name="Ovchinnikova G."/>
            <person name="Zeytun A."/>
            <person name="Lu M."/>
            <person name="Detter J.C."/>
            <person name="Han C."/>
            <person name="Tapia R."/>
            <person name="Land M."/>
            <person name="Hauser L."/>
            <person name="Kyrpides N."/>
            <person name="Ivanova N."/>
            <person name="Pagani I."/>
            <person name="Chakraborty R."/>
            <person name="Arkin A."/>
            <person name="Dehal P."/>
            <person name="Wall J."/>
            <person name="Hazen T."/>
            <person name="Woyke T."/>
        </authorList>
    </citation>
    <scope>NUCLEOTIDE SEQUENCE [LARGE SCALE GENOMIC DNA]</scope>
    <source>
        <strain evidence="2 3">RCH2</strain>
    </source>
</reference>
<proteinExistence type="predicted"/>
<feature type="signal peptide" evidence="1">
    <location>
        <begin position="1"/>
        <end position="19"/>
    </location>
</feature>
<organism evidence="2 3">
    <name type="scientific">Stutzerimonas stutzeri RCH2</name>
    <dbReference type="NCBI Taxonomy" id="644801"/>
    <lineage>
        <taxon>Bacteria</taxon>
        <taxon>Pseudomonadati</taxon>
        <taxon>Pseudomonadota</taxon>
        <taxon>Gammaproteobacteria</taxon>
        <taxon>Pseudomonadales</taxon>
        <taxon>Pseudomonadaceae</taxon>
        <taxon>Stutzerimonas</taxon>
    </lineage>
</organism>
<gene>
    <name evidence="2" type="ORF">Psest_0757</name>
</gene>
<dbReference type="EMBL" id="CP003071">
    <property type="protein sequence ID" value="AGA85350.1"/>
    <property type="molecule type" value="Genomic_DNA"/>
</dbReference>
<dbReference type="eggNOG" id="ENOG502ZRR8">
    <property type="taxonomic scope" value="Bacteria"/>
</dbReference>
<name>L0GIW6_STUST</name>
<dbReference type="PATRIC" id="fig|644801.3.peg.739"/>
<evidence type="ECO:0000313" key="3">
    <source>
        <dbReference type="Proteomes" id="UP000010820"/>
    </source>
</evidence>
<protein>
    <submittedName>
        <fullName evidence="2">Uncharacterized protein</fullName>
    </submittedName>
</protein>
<dbReference type="STRING" id="644801.Psest_0757"/>
<evidence type="ECO:0000256" key="1">
    <source>
        <dbReference type="SAM" id="SignalP"/>
    </source>
</evidence>
<dbReference type="Proteomes" id="UP000010820">
    <property type="component" value="Chromosome"/>
</dbReference>
<evidence type="ECO:0000313" key="2">
    <source>
        <dbReference type="EMBL" id="AGA85350.1"/>
    </source>
</evidence>
<feature type="chain" id="PRO_5003942742" evidence="1">
    <location>
        <begin position="20"/>
        <end position="157"/>
    </location>
</feature>